<accession>A0A9P6ANP6</accession>
<protein>
    <recommendedName>
        <fullName evidence="2">Cupin type-2 domain-containing protein</fullName>
    </recommendedName>
</protein>
<reference evidence="3" key="1">
    <citation type="journal article" date="2020" name="Nat. Commun.">
        <title>Large-scale genome sequencing of mycorrhizal fungi provides insights into the early evolution of symbiotic traits.</title>
        <authorList>
            <person name="Miyauchi S."/>
            <person name="Kiss E."/>
            <person name="Kuo A."/>
            <person name="Drula E."/>
            <person name="Kohler A."/>
            <person name="Sanchez-Garcia M."/>
            <person name="Morin E."/>
            <person name="Andreopoulos B."/>
            <person name="Barry K.W."/>
            <person name="Bonito G."/>
            <person name="Buee M."/>
            <person name="Carver A."/>
            <person name="Chen C."/>
            <person name="Cichocki N."/>
            <person name="Clum A."/>
            <person name="Culley D."/>
            <person name="Crous P.W."/>
            <person name="Fauchery L."/>
            <person name="Girlanda M."/>
            <person name="Hayes R.D."/>
            <person name="Keri Z."/>
            <person name="LaButti K."/>
            <person name="Lipzen A."/>
            <person name="Lombard V."/>
            <person name="Magnuson J."/>
            <person name="Maillard F."/>
            <person name="Murat C."/>
            <person name="Nolan M."/>
            <person name="Ohm R.A."/>
            <person name="Pangilinan J."/>
            <person name="Pereira M.F."/>
            <person name="Perotto S."/>
            <person name="Peter M."/>
            <person name="Pfister S."/>
            <person name="Riley R."/>
            <person name="Sitrit Y."/>
            <person name="Stielow J.B."/>
            <person name="Szollosi G."/>
            <person name="Zifcakova L."/>
            <person name="Stursova M."/>
            <person name="Spatafora J.W."/>
            <person name="Tedersoo L."/>
            <person name="Vaario L.M."/>
            <person name="Yamada A."/>
            <person name="Yan M."/>
            <person name="Wang P."/>
            <person name="Xu J."/>
            <person name="Bruns T."/>
            <person name="Baldrian P."/>
            <person name="Vilgalys R."/>
            <person name="Dunand C."/>
            <person name="Henrissat B."/>
            <person name="Grigoriev I.V."/>
            <person name="Hibbett D."/>
            <person name="Nagy L.G."/>
            <person name="Martin F.M."/>
        </authorList>
    </citation>
    <scope>NUCLEOTIDE SEQUENCE</scope>
    <source>
        <strain evidence="3">UP504</strain>
    </source>
</reference>
<dbReference type="PANTHER" id="PTHR35848">
    <property type="entry name" value="OXALATE-BINDING PROTEIN"/>
    <property type="match status" value="1"/>
</dbReference>
<evidence type="ECO:0000259" key="2">
    <source>
        <dbReference type="Pfam" id="PF07883"/>
    </source>
</evidence>
<evidence type="ECO:0000313" key="3">
    <source>
        <dbReference type="EMBL" id="KAF9509142.1"/>
    </source>
</evidence>
<gene>
    <name evidence="3" type="ORF">BS47DRAFT_1397189</name>
</gene>
<dbReference type="GO" id="GO:0046872">
    <property type="term" value="F:metal ion binding"/>
    <property type="evidence" value="ECO:0007669"/>
    <property type="project" value="UniProtKB-KW"/>
</dbReference>
<name>A0A9P6ANP6_9AGAM</name>
<dbReference type="InterPro" id="IPR051610">
    <property type="entry name" value="GPI/OXD"/>
</dbReference>
<evidence type="ECO:0000313" key="4">
    <source>
        <dbReference type="Proteomes" id="UP000886523"/>
    </source>
</evidence>
<dbReference type="Proteomes" id="UP000886523">
    <property type="component" value="Unassembled WGS sequence"/>
</dbReference>
<sequence length="347" mass="37679">MSALDKQTQTTINWCILAAVDALERVPGSDDGDGDDLNYVADLSSILGLDPFAIRQLSLLPGTRSFPIAHSHSNYFAYVISGSGICWYNGASYEMSANDCVGFKAGTGIAHAFINEASSESPLEILLISETILGDTVYMPLSSPESSTWLDPPIQILGKHNGRPNHPRQQGNIPGQAPIFENPPPSTFWPSTIFHSLVMSIPNGLPRPDALETAHLSILSALSSRFSVCQIVLPPGSRSSPPRAHSKEHKFVYVVGGSGHLWLNGEIVPLQVGHCAGFCAGSGVAHCILNDGPNDLLFLEDFDDDQIFYPLDKEKGQQLVVEAGRTWWDDAPKHQLGLQEPFPVWLE</sequence>
<dbReference type="OrthoDB" id="10263073at2759"/>
<feature type="domain" description="Cupin type-2" evidence="2">
    <location>
        <begin position="232"/>
        <end position="299"/>
    </location>
</feature>
<dbReference type="SUPFAM" id="SSF51182">
    <property type="entry name" value="RmlC-like cupins"/>
    <property type="match status" value="2"/>
</dbReference>
<organism evidence="3 4">
    <name type="scientific">Hydnum rufescens UP504</name>
    <dbReference type="NCBI Taxonomy" id="1448309"/>
    <lineage>
        <taxon>Eukaryota</taxon>
        <taxon>Fungi</taxon>
        <taxon>Dikarya</taxon>
        <taxon>Basidiomycota</taxon>
        <taxon>Agaricomycotina</taxon>
        <taxon>Agaricomycetes</taxon>
        <taxon>Cantharellales</taxon>
        <taxon>Hydnaceae</taxon>
        <taxon>Hydnum</taxon>
    </lineage>
</organism>
<dbReference type="InterPro" id="IPR011051">
    <property type="entry name" value="RmlC_Cupin_sf"/>
</dbReference>
<dbReference type="Gene3D" id="2.60.120.10">
    <property type="entry name" value="Jelly Rolls"/>
    <property type="match status" value="2"/>
</dbReference>
<dbReference type="InterPro" id="IPR013096">
    <property type="entry name" value="Cupin_2"/>
</dbReference>
<feature type="domain" description="Cupin type-2" evidence="2">
    <location>
        <begin position="59"/>
        <end position="128"/>
    </location>
</feature>
<dbReference type="Pfam" id="PF07883">
    <property type="entry name" value="Cupin_2"/>
    <property type="match status" value="2"/>
</dbReference>
<dbReference type="PANTHER" id="PTHR35848:SF6">
    <property type="entry name" value="CUPIN TYPE-2 DOMAIN-CONTAINING PROTEIN"/>
    <property type="match status" value="1"/>
</dbReference>
<keyword evidence="4" id="KW-1185">Reference proteome</keyword>
<keyword evidence="1" id="KW-0479">Metal-binding</keyword>
<comment type="caution">
    <text evidence="3">The sequence shown here is derived from an EMBL/GenBank/DDBJ whole genome shotgun (WGS) entry which is preliminary data.</text>
</comment>
<dbReference type="EMBL" id="MU129042">
    <property type="protein sequence ID" value="KAF9509142.1"/>
    <property type="molecule type" value="Genomic_DNA"/>
</dbReference>
<proteinExistence type="predicted"/>
<dbReference type="AlphaFoldDB" id="A0A9P6ANP6"/>
<evidence type="ECO:0000256" key="1">
    <source>
        <dbReference type="ARBA" id="ARBA00022723"/>
    </source>
</evidence>
<dbReference type="InterPro" id="IPR014710">
    <property type="entry name" value="RmlC-like_jellyroll"/>
</dbReference>